<accession>A0A645GNI0</accession>
<gene>
    <name evidence="1" type="ORF">SDC9_175174</name>
</gene>
<protein>
    <submittedName>
        <fullName evidence="1">Uncharacterized protein</fullName>
    </submittedName>
</protein>
<comment type="caution">
    <text evidence="1">The sequence shown here is derived from an EMBL/GenBank/DDBJ whole genome shotgun (WGS) entry which is preliminary data.</text>
</comment>
<sequence length="51" mass="5479">MGLRKAAHIGWVYSRALAGDGFGHFMRLDHADDLDGHCVVLLGAWAAPLCS</sequence>
<evidence type="ECO:0000313" key="1">
    <source>
        <dbReference type="EMBL" id="MPN27740.1"/>
    </source>
</evidence>
<name>A0A645GNI0_9ZZZZ</name>
<proteinExistence type="predicted"/>
<dbReference type="EMBL" id="VSSQ01077737">
    <property type="protein sequence ID" value="MPN27740.1"/>
    <property type="molecule type" value="Genomic_DNA"/>
</dbReference>
<organism evidence="1">
    <name type="scientific">bioreactor metagenome</name>
    <dbReference type="NCBI Taxonomy" id="1076179"/>
    <lineage>
        <taxon>unclassified sequences</taxon>
        <taxon>metagenomes</taxon>
        <taxon>ecological metagenomes</taxon>
    </lineage>
</organism>
<reference evidence="1" key="1">
    <citation type="submission" date="2019-08" db="EMBL/GenBank/DDBJ databases">
        <authorList>
            <person name="Kucharzyk K."/>
            <person name="Murdoch R.W."/>
            <person name="Higgins S."/>
            <person name="Loffler F."/>
        </authorList>
    </citation>
    <scope>NUCLEOTIDE SEQUENCE</scope>
</reference>
<dbReference type="AlphaFoldDB" id="A0A645GNI0"/>